<comment type="pathway">
    <text evidence="10">Cell wall biogenesis; peptidoglycan recycling.</text>
</comment>
<evidence type="ECO:0000256" key="3">
    <source>
        <dbReference type="ARBA" id="ARBA00022618"/>
    </source>
</evidence>
<evidence type="ECO:0000259" key="11">
    <source>
        <dbReference type="Pfam" id="PF00933"/>
    </source>
</evidence>
<dbReference type="EC" id="3.2.1.52" evidence="10"/>
<organism evidence="12 13">
    <name type="scientific">Variovorax paradoxus</name>
    <dbReference type="NCBI Taxonomy" id="34073"/>
    <lineage>
        <taxon>Bacteria</taxon>
        <taxon>Pseudomonadati</taxon>
        <taxon>Pseudomonadota</taxon>
        <taxon>Betaproteobacteria</taxon>
        <taxon>Burkholderiales</taxon>
        <taxon>Comamonadaceae</taxon>
        <taxon>Variovorax</taxon>
    </lineage>
</organism>
<evidence type="ECO:0000313" key="12">
    <source>
        <dbReference type="EMBL" id="PZQ68910.1"/>
    </source>
</evidence>
<sequence>MADTLHRPLVIDVAGTTLTADDRRRLAHPRVGGVIHFARNWESRAQMSALNAEIRSINPQVLISVDHEGGRVQRFRTDGFTRLPSMRSLGECWMRDPMAATQAATAAGYVLASELRAVGVDFSFAPVLDLDHEAAAPTQAQALASPQAAAAPLGRPGASRSSVIGDRSFHRDPRVVALLAKSVMHGMLQAGMSNCGKHFPGHGFVEADSHVAIPVDRRSLKAILADDARPFEWLAGTLGAVMPAHVIYARVDARPAGFSHKWLHDILRGRLGFQGAIFSDDLSMEAGRYIDGRLLSYTDAALAALAAGCDLAMLCNQSVGAGEPLEALLDGFEVAANTGHWQPSDESEARRQALMPSRPAPGWSALQASAAYAAACLLLQKI</sequence>
<evidence type="ECO:0000256" key="8">
    <source>
        <dbReference type="ARBA" id="ARBA00023306"/>
    </source>
</evidence>
<dbReference type="NCBIfam" id="NF003740">
    <property type="entry name" value="PRK05337.1"/>
    <property type="match status" value="1"/>
</dbReference>
<dbReference type="InterPro" id="IPR036962">
    <property type="entry name" value="Glyco_hydro_3_N_sf"/>
</dbReference>
<dbReference type="Pfam" id="PF00933">
    <property type="entry name" value="Glyco_hydro_3"/>
    <property type="match status" value="2"/>
</dbReference>
<dbReference type="AlphaFoldDB" id="A0A2W5S1B1"/>
<dbReference type="GO" id="GO:0009254">
    <property type="term" value="P:peptidoglycan turnover"/>
    <property type="evidence" value="ECO:0007669"/>
    <property type="project" value="UniProtKB-UniRule"/>
</dbReference>
<dbReference type="GO" id="GO:0071555">
    <property type="term" value="P:cell wall organization"/>
    <property type="evidence" value="ECO:0007669"/>
    <property type="project" value="UniProtKB-KW"/>
</dbReference>
<dbReference type="UniPathway" id="UPA00544"/>
<gene>
    <name evidence="10" type="primary">nagZ</name>
    <name evidence="12" type="ORF">DI563_20010</name>
</gene>
<feature type="binding site" evidence="10">
    <location>
        <position position="66"/>
    </location>
    <ligand>
        <name>substrate</name>
    </ligand>
</feature>
<feature type="active site" description="Nucleophile" evidence="10">
    <location>
        <position position="280"/>
    </location>
</feature>
<comment type="function">
    <text evidence="10">Plays a role in peptidoglycan recycling by cleaving the terminal beta-1,4-linked N-acetylglucosamine (GlcNAc) from peptide-linked peptidoglycan fragments, giving rise to free GlcNAc, anhydro-N-acetylmuramic acid and anhydro-N-acetylmuramic acid-linked peptides.</text>
</comment>
<evidence type="ECO:0000256" key="10">
    <source>
        <dbReference type="HAMAP-Rule" id="MF_00364"/>
    </source>
</evidence>
<feature type="site" description="Important for catalytic activity" evidence="10">
    <location>
        <position position="208"/>
    </location>
</feature>
<dbReference type="SUPFAM" id="SSF51445">
    <property type="entry name" value="(Trans)glycosidases"/>
    <property type="match status" value="1"/>
</dbReference>
<dbReference type="HAMAP" id="MF_00364">
    <property type="entry name" value="NagZ"/>
    <property type="match status" value="1"/>
</dbReference>
<dbReference type="InterPro" id="IPR050226">
    <property type="entry name" value="NagZ_Beta-hexosaminidase"/>
</dbReference>
<dbReference type="PANTHER" id="PTHR30480:SF13">
    <property type="entry name" value="BETA-HEXOSAMINIDASE"/>
    <property type="match status" value="1"/>
</dbReference>
<protein>
    <recommendedName>
        <fullName evidence="10">Beta-hexosaminidase</fullName>
        <ecNumber evidence="10">3.2.1.52</ecNumber>
    </recommendedName>
    <alternativeName>
        <fullName evidence="10">Beta-N-acetylhexosaminidase</fullName>
    </alternativeName>
    <alternativeName>
        <fullName evidence="10">N-acetyl-beta-glucosaminidase</fullName>
    </alternativeName>
</protein>
<dbReference type="PANTHER" id="PTHR30480">
    <property type="entry name" value="BETA-HEXOSAMINIDASE-RELATED"/>
    <property type="match status" value="1"/>
</dbReference>
<dbReference type="Gene3D" id="3.20.20.300">
    <property type="entry name" value="Glycoside hydrolase, family 3, N-terminal domain"/>
    <property type="match status" value="1"/>
</dbReference>
<dbReference type="GO" id="GO:0005975">
    <property type="term" value="P:carbohydrate metabolic process"/>
    <property type="evidence" value="ECO:0007669"/>
    <property type="project" value="InterPro"/>
</dbReference>
<dbReference type="GO" id="GO:0004563">
    <property type="term" value="F:beta-N-acetylhexosaminidase activity"/>
    <property type="evidence" value="ECO:0007669"/>
    <property type="project" value="UniProtKB-UniRule"/>
</dbReference>
<keyword evidence="9 10" id="KW-0961">Cell wall biogenesis/degradation</keyword>
<dbReference type="Proteomes" id="UP000249135">
    <property type="component" value="Unassembled WGS sequence"/>
</dbReference>
<evidence type="ECO:0000256" key="6">
    <source>
        <dbReference type="ARBA" id="ARBA00022984"/>
    </source>
</evidence>
<dbReference type="InterPro" id="IPR017853">
    <property type="entry name" value="GH"/>
</dbReference>
<name>A0A2W5S1B1_VARPD</name>
<comment type="caution">
    <text evidence="12">The sequence shown here is derived from an EMBL/GenBank/DDBJ whole genome shotgun (WGS) entry which is preliminary data.</text>
</comment>
<accession>A0A2W5S1B1</accession>
<evidence type="ECO:0000256" key="1">
    <source>
        <dbReference type="ARBA" id="ARBA00001231"/>
    </source>
</evidence>
<comment type="catalytic activity">
    <reaction evidence="1 10">
        <text>Hydrolysis of terminal non-reducing N-acetyl-D-hexosamine residues in N-acetyl-beta-D-hexosaminides.</text>
        <dbReference type="EC" id="3.2.1.52"/>
    </reaction>
</comment>
<keyword evidence="3 10" id="KW-0132">Cell division</keyword>
<keyword evidence="2 10" id="KW-0963">Cytoplasm</keyword>
<feature type="domain" description="Glycoside hydrolase family 3 N-terminal" evidence="11">
    <location>
        <begin position="159"/>
        <end position="330"/>
    </location>
</feature>
<evidence type="ECO:0000256" key="4">
    <source>
        <dbReference type="ARBA" id="ARBA00022801"/>
    </source>
</evidence>
<proteinExistence type="inferred from homology"/>
<dbReference type="InterPro" id="IPR001764">
    <property type="entry name" value="Glyco_hydro_3_N"/>
</dbReference>
<evidence type="ECO:0000313" key="13">
    <source>
        <dbReference type="Proteomes" id="UP000249135"/>
    </source>
</evidence>
<feature type="active site" description="Proton donor/acceptor" evidence="10">
    <location>
        <position position="210"/>
    </location>
</feature>
<dbReference type="GO" id="GO:0009252">
    <property type="term" value="P:peptidoglycan biosynthetic process"/>
    <property type="evidence" value="ECO:0007669"/>
    <property type="project" value="UniProtKB-KW"/>
</dbReference>
<dbReference type="GO" id="GO:0008360">
    <property type="term" value="P:regulation of cell shape"/>
    <property type="evidence" value="ECO:0007669"/>
    <property type="project" value="UniProtKB-KW"/>
</dbReference>
<evidence type="ECO:0000256" key="2">
    <source>
        <dbReference type="ARBA" id="ARBA00022490"/>
    </source>
</evidence>
<dbReference type="GO" id="GO:0005737">
    <property type="term" value="C:cytoplasm"/>
    <property type="evidence" value="ECO:0007669"/>
    <property type="project" value="UniProtKB-SubCell"/>
</dbReference>
<keyword evidence="4 10" id="KW-0378">Hydrolase</keyword>
<feature type="binding site" evidence="10">
    <location>
        <position position="167"/>
    </location>
    <ligand>
        <name>substrate</name>
    </ligand>
</feature>
<feature type="binding site" evidence="10">
    <location>
        <begin position="197"/>
        <end position="198"/>
    </location>
    <ligand>
        <name>substrate</name>
    </ligand>
</feature>
<comment type="similarity">
    <text evidence="10">Belongs to the glycosyl hydrolase 3 family. NagZ subfamily.</text>
</comment>
<keyword evidence="5 10" id="KW-0133">Cell shape</keyword>
<feature type="binding site" evidence="10">
    <location>
        <position position="74"/>
    </location>
    <ligand>
        <name>substrate</name>
    </ligand>
</feature>
<feature type="domain" description="Glycoside hydrolase family 3 N-terminal" evidence="11">
    <location>
        <begin position="19"/>
        <end position="145"/>
    </location>
</feature>
<reference evidence="12 13" key="1">
    <citation type="submission" date="2017-08" db="EMBL/GenBank/DDBJ databases">
        <title>Infants hospitalized years apart are colonized by the same room-sourced microbial strains.</title>
        <authorList>
            <person name="Brooks B."/>
            <person name="Olm M.R."/>
            <person name="Firek B.A."/>
            <person name="Baker R."/>
            <person name="Thomas B.C."/>
            <person name="Morowitz M.J."/>
            <person name="Banfield J.F."/>
        </authorList>
    </citation>
    <scope>NUCLEOTIDE SEQUENCE [LARGE SCALE GENOMIC DNA]</scope>
    <source>
        <strain evidence="12">S2_005_003_R2_41</strain>
    </source>
</reference>
<keyword evidence="6 10" id="KW-0573">Peptidoglycan synthesis</keyword>
<comment type="subcellular location">
    <subcellularLocation>
        <location evidence="10">Cytoplasm</location>
    </subcellularLocation>
</comment>
<dbReference type="EMBL" id="QFPP01000310">
    <property type="protein sequence ID" value="PZQ68910.1"/>
    <property type="molecule type" value="Genomic_DNA"/>
</dbReference>
<dbReference type="GO" id="GO:0051301">
    <property type="term" value="P:cell division"/>
    <property type="evidence" value="ECO:0007669"/>
    <property type="project" value="UniProtKB-KW"/>
</dbReference>
<evidence type="ECO:0000256" key="7">
    <source>
        <dbReference type="ARBA" id="ARBA00023295"/>
    </source>
</evidence>
<keyword evidence="8 10" id="KW-0131">Cell cycle</keyword>
<evidence type="ECO:0000256" key="5">
    <source>
        <dbReference type="ARBA" id="ARBA00022960"/>
    </source>
</evidence>
<evidence type="ECO:0000256" key="9">
    <source>
        <dbReference type="ARBA" id="ARBA00023316"/>
    </source>
</evidence>
<dbReference type="InterPro" id="IPR022956">
    <property type="entry name" value="Beta_hexosaminidase_bac"/>
</dbReference>
<keyword evidence="7 10" id="KW-0326">Glycosidase</keyword>